<dbReference type="SUPFAM" id="SSF55729">
    <property type="entry name" value="Acyl-CoA N-acyltransferases (Nat)"/>
    <property type="match status" value="1"/>
</dbReference>
<dbReference type="InterPro" id="IPR050832">
    <property type="entry name" value="Bact_Acetyltransf"/>
</dbReference>
<keyword evidence="5" id="KW-1185">Reference proteome</keyword>
<evidence type="ECO:0000313" key="5">
    <source>
        <dbReference type="Proteomes" id="UP000675284"/>
    </source>
</evidence>
<accession>A0A941IBX4</accession>
<organism evidence="4 5">
    <name type="scientific">Virgibacillus salarius</name>
    <dbReference type="NCBI Taxonomy" id="447199"/>
    <lineage>
        <taxon>Bacteria</taxon>
        <taxon>Bacillati</taxon>
        <taxon>Bacillota</taxon>
        <taxon>Bacilli</taxon>
        <taxon>Bacillales</taxon>
        <taxon>Bacillaceae</taxon>
        <taxon>Virgibacillus</taxon>
    </lineage>
</organism>
<dbReference type="InterPro" id="IPR016181">
    <property type="entry name" value="Acyl_CoA_acyltransferase"/>
</dbReference>
<evidence type="ECO:0000256" key="1">
    <source>
        <dbReference type="ARBA" id="ARBA00022679"/>
    </source>
</evidence>
<dbReference type="RefSeq" id="WP_166530106.1">
    <property type="nucleotide sequence ID" value="NZ_JAGSOT010000013.1"/>
</dbReference>
<keyword evidence="1" id="KW-0808">Transferase</keyword>
<dbReference type="InterPro" id="IPR000182">
    <property type="entry name" value="GNAT_dom"/>
</dbReference>
<gene>
    <name evidence="4" type="ORF">KCX74_06180</name>
</gene>
<proteinExistence type="predicted"/>
<feature type="domain" description="N-acetyltransferase" evidence="3">
    <location>
        <begin position="5"/>
        <end position="155"/>
    </location>
</feature>
<evidence type="ECO:0000259" key="3">
    <source>
        <dbReference type="PROSITE" id="PS51186"/>
    </source>
</evidence>
<dbReference type="EMBL" id="JAGSOT010000013">
    <property type="protein sequence ID" value="MBR7795630.1"/>
    <property type="molecule type" value="Genomic_DNA"/>
</dbReference>
<dbReference type="AlphaFoldDB" id="A0A941IBX4"/>
<dbReference type="Pfam" id="PF00583">
    <property type="entry name" value="Acetyltransf_1"/>
    <property type="match status" value="1"/>
</dbReference>
<reference evidence="4" key="1">
    <citation type="submission" date="2021-04" db="EMBL/GenBank/DDBJ databases">
        <title>Isolation and polyphasic classification of algal microorganism.</title>
        <authorList>
            <person name="Wang S."/>
        </authorList>
    </citation>
    <scope>NUCLEOTIDE SEQUENCE</scope>
    <source>
        <strain evidence="4">720a</strain>
    </source>
</reference>
<dbReference type="CDD" id="cd04301">
    <property type="entry name" value="NAT_SF"/>
    <property type="match status" value="1"/>
</dbReference>
<comment type="caution">
    <text evidence="4">The sequence shown here is derived from an EMBL/GenBank/DDBJ whole genome shotgun (WGS) entry which is preliminary data.</text>
</comment>
<dbReference type="PANTHER" id="PTHR43877">
    <property type="entry name" value="AMINOALKYLPHOSPHONATE N-ACETYLTRANSFERASE-RELATED-RELATED"/>
    <property type="match status" value="1"/>
</dbReference>
<protein>
    <submittedName>
        <fullName evidence="4">GNAT family N-acetyltransferase</fullName>
    </submittedName>
</protein>
<evidence type="ECO:0000313" key="4">
    <source>
        <dbReference type="EMBL" id="MBR7795630.1"/>
    </source>
</evidence>
<dbReference type="GO" id="GO:0016747">
    <property type="term" value="F:acyltransferase activity, transferring groups other than amino-acyl groups"/>
    <property type="evidence" value="ECO:0007669"/>
    <property type="project" value="InterPro"/>
</dbReference>
<dbReference type="Proteomes" id="UP000675284">
    <property type="component" value="Unassembled WGS sequence"/>
</dbReference>
<evidence type="ECO:0000256" key="2">
    <source>
        <dbReference type="ARBA" id="ARBA00023315"/>
    </source>
</evidence>
<keyword evidence="2" id="KW-0012">Acyltransferase</keyword>
<name>A0A941IBX4_9BACI</name>
<dbReference type="PROSITE" id="PS51186">
    <property type="entry name" value="GNAT"/>
    <property type="match status" value="1"/>
</dbReference>
<dbReference type="PANTHER" id="PTHR43877:SF2">
    <property type="entry name" value="AMINOALKYLPHOSPHONATE N-ACETYLTRANSFERASE-RELATED"/>
    <property type="match status" value="1"/>
</dbReference>
<dbReference type="Gene3D" id="3.40.630.30">
    <property type="match status" value="1"/>
</dbReference>
<sequence length="155" mass="17626">MLSNLTFRLANFDDLNDIVKLLADDKLGEVREKYENPLPLSYHQAFQAIDSDPNNSLCVVEKENRVVGVLQITFTPYLTYQGGWRATIEGVRIDASVRGRGVGKKFMEWSIQQAKEKGCHVIQLTTDKQRPDALAFYQQLGFTNSHEGLKLHLEN</sequence>